<evidence type="ECO:0000313" key="1">
    <source>
        <dbReference type="EMBL" id="JAD56055.1"/>
    </source>
</evidence>
<organism evidence="1">
    <name type="scientific">Arundo donax</name>
    <name type="common">Giant reed</name>
    <name type="synonym">Donax arundinaceus</name>
    <dbReference type="NCBI Taxonomy" id="35708"/>
    <lineage>
        <taxon>Eukaryota</taxon>
        <taxon>Viridiplantae</taxon>
        <taxon>Streptophyta</taxon>
        <taxon>Embryophyta</taxon>
        <taxon>Tracheophyta</taxon>
        <taxon>Spermatophyta</taxon>
        <taxon>Magnoliopsida</taxon>
        <taxon>Liliopsida</taxon>
        <taxon>Poales</taxon>
        <taxon>Poaceae</taxon>
        <taxon>PACMAD clade</taxon>
        <taxon>Arundinoideae</taxon>
        <taxon>Arundineae</taxon>
        <taxon>Arundo</taxon>
    </lineage>
</organism>
<sequence>MIRCADRAGTR</sequence>
<name>A0A0A9B4H3_ARUDO</name>
<proteinExistence type="predicted"/>
<reference evidence="1" key="2">
    <citation type="journal article" date="2015" name="Data Brief">
        <title>Shoot transcriptome of the giant reed, Arundo donax.</title>
        <authorList>
            <person name="Barrero R.A."/>
            <person name="Guerrero F.D."/>
            <person name="Moolhuijzen P."/>
            <person name="Goolsby J.A."/>
            <person name="Tidwell J."/>
            <person name="Bellgard S.E."/>
            <person name="Bellgard M.I."/>
        </authorList>
    </citation>
    <scope>NUCLEOTIDE SEQUENCE</scope>
    <source>
        <tissue evidence="1">Shoot tissue taken approximately 20 cm above the soil surface</tissue>
    </source>
</reference>
<protein>
    <submittedName>
        <fullName evidence="1">Uncharacterized protein</fullName>
    </submittedName>
</protein>
<dbReference type="EMBL" id="GBRH01241840">
    <property type="protein sequence ID" value="JAD56055.1"/>
    <property type="molecule type" value="Transcribed_RNA"/>
</dbReference>
<reference evidence="1" key="1">
    <citation type="submission" date="2014-09" db="EMBL/GenBank/DDBJ databases">
        <authorList>
            <person name="Magalhaes I.L.F."/>
            <person name="Oliveira U."/>
            <person name="Santos F.R."/>
            <person name="Vidigal T.H.D.A."/>
            <person name="Brescovit A.D."/>
            <person name="Santos A.J."/>
        </authorList>
    </citation>
    <scope>NUCLEOTIDE SEQUENCE</scope>
    <source>
        <tissue evidence="1">Shoot tissue taken approximately 20 cm above the soil surface</tissue>
    </source>
</reference>
<accession>A0A0A9B4H3</accession>